<sequence>MLLDEIKRHNTYLTLVPFILH</sequence>
<dbReference type="Proteomes" id="UP000324639">
    <property type="component" value="Chromosome Bgt_-07"/>
</dbReference>
<proteinExistence type="predicted"/>
<organism evidence="1 2">
    <name type="scientific">Blumeria graminis f. sp. tritici</name>
    <dbReference type="NCBI Taxonomy" id="62690"/>
    <lineage>
        <taxon>Eukaryota</taxon>
        <taxon>Fungi</taxon>
        <taxon>Dikarya</taxon>
        <taxon>Ascomycota</taxon>
        <taxon>Pezizomycotina</taxon>
        <taxon>Leotiomycetes</taxon>
        <taxon>Erysiphales</taxon>
        <taxon>Erysiphaceae</taxon>
        <taxon>Blumeria</taxon>
    </lineage>
</organism>
<name>A0A9X9MJ06_BLUGR</name>
<protein>
    <submittedName>
        <fullName evidence="1">Bgt-51080</fullName>
    </submittedName>
</protein>
<accession>A0A9X9MJ06</accession>
<evidence type="ECO:0000313" key="1">
    <source>
        <dbReference type="EMBL" id="VDB89313.1"/>
    </source>
</evidence>
<keyword evidence="2" id="KW-1185">Reference proteome</keyword>
<gene>
    <name evidence="1" type="ORF">BGT96224V316_LOCUS5013</name>
</gene>
<reference evidence="1 2" key="1">
    <citation type="submission" date="2018-08" db="EMBL/GenBank/DDBJ databases">
        <authorList>
            <person name="Muller C M."/>
        </authorList>
    </citation>
    <scope>NUCLEOTIDE SEQUENCE [LARGE SCALE GENOMIC DNA]</scope>
</reference>
<dbReference type="AlphaFoldDB" id="A0A9X9MJ06"/>
<evidence type="ECO:0000313" key="2">
    <source>
        <dbReference type="Proteomes" id="UP000324639"/>
    </source>
</evidence>
<dbReference type="EMBL" id="LR026990">
    <property type="protein sequence ID" value="VDB89313.1"/>
    <property type="molecule type" value="Genomic_DNA"/>
</dbReference>